<dbReference type="EMBL" id="FOTI01000029">
    <property type="protein sequence ID" value="SFL75485.1"/>
    <property type="molecule type" value="Genomic_DNA"/>
</dbReference>
<reference evidence="3 4" key="1">
    <citation type="submission" date="2016-10" db="EMBL/GenBank/DDBJ databases">
        <authorList>
            <person name="de Groot N.N."/>
        </authorList>
    </citation>
    <scope>NUCLEOTIDE SEQUENCE [LARGE SCALE GENOMIC DNA]</scope>
    <source>
        <strain evidence="3 4">ATCC 51327</strain>
    </source>
</reference>
<dbReference type="PANTHER" id="PTHR35568:SF1">
    <property type="entry name" value="TRANSCRIPTIONAL REGULATOR DAUR"/>
    <property type="match status" value="1"/>
</dbReference>
<dbReference type="OrthoDB" id="9796595at2"/>
<keyword evidence="4" id="KW-1185">Reference proteome</keyword>
<dbReference type="STRING" id="29563.SAMN02983006_01952"/>
<proteinExistence type="predicted"/>
<evidence type="ECO:0000313" key="4">
    <source>
        <dbReference type="Proteomes" id="UP000199006"/>
    </source>
</evidence>
<gene>
    <name evidence="3" type="ORF">SAMN02983006_01952</name>
</gene>
<dbReference type="InterPro" id="IPR039445">
    <property type="entry name" value="DauR-like_HTH"/>
</dbReference>
<dbReference type="AlphaFoldDB" id="A0A1I4K9K5"/>
<dbReference type="Pfam" id="PF13309">
    <property type="entry name" value="HTH_22"/>
    <property type="match status" value="1"/>
</dbReference>
<evidence type="ECO:0000259" key="2">
    <source>
        <dbReference type="Pfam" id="PF13309"/>
    </source>
</evidence>
<dbReference type="RefSeq" id="WP_089862026.1">
    <property type="nucleotide sequence ID" value="NZ_FOTI01000029.1"/>
</dbReference>
<feature type="domain" description="Transcriptional regulator DauR-like HTH" evidence="2">
    <location>
        <begin position="156"/>
        <end position="217"/>
    </location>
</feature>
<evidence type="ECO:0000313" key="3">
    <source>
        <dbReference type="EMBL" id="SFL75485.1"/>
    </source>
</evidence>
<dbReference type="InterPro" id="IPR013559">
    <property type="entry name" value="YheO"/>
</dbReference>
<dbReference type="Proteomes" id="UP000199006">
    <property type="component" value="Unassembled WGS sequence"/>
</dbReference>
<dbReference type="PANTHER" id="PTHR35568">
    <property type="entry name" value="TRANSCRIPTIONAL REGULATOR DAUR"/>
    <property type="match status" value="1"/>
</dbReference>
<dbReference type="GO" id="GO:0003677">
    <property type="term" value="F:DNA binding"/>
    <property type="evidence" value="ECO:0007669"/>
    <property type="project" value="UniProtKB-KW"/>
</dbReference>
<keyword evidence="3" id="KW-0238">DNA-binding</keyword>
<feature type="domain" description="YheO-like" evidence="1">
    <location>
        <begin position="15"/>
        <end position="125"/>
    </location>
</feature>
<dbReference type="Gene3D" id="3.30.450.20">
    <property type="entry name" value="PAS domain"/>
    <property type="match status" value="1"/>
</dbReference>
<dbReference type="Pfam" id="PF08348">
    <property type="entry name" value="PAS_6"/>
    <property type="match status" value="1"/>
</dbReference>
<dbReference type="InterPro" id="IPR039446">
    <property type="entry name" value="DauR-like"/>
</dbReference>
<accession>A0A1I4K9K5</accession>
<name>A0A1I4K9K5_9FIRM</name>
<organism evidence="3 4">
    <name type="scientific">Halanaerobium salsuginis</name>
    <dbReference type="NCBI Taxonomy" id="29563"/>
    <lineage>
        <taxon>Bacteria</taxon>
        <taxon>Bacillati</taxon>
        <taxon>Bacillota</taxon>
        <taxon>Clostridia</taxon>
        <taxon>Halanaerobiales</taxon>
        <taxon>Halanaerobiaceae</taxon>
        <taxon>Halanaerobium</taxon>
    </lineage>
</organism>
<evidence type="ECO:0000259" key="1">
    <source>
        <dbReference type="Pfam" id="PF08348"/>
    </source>
</evidence>
<sequence>MRVLEAESRKVDPALENIKGIAKSLHQILGEKSEIIIHNLKEPESSVIFIAGELTDRDLGAPVTDLVLRTIKHNSDPADLLNYRIETADGRIFKSSTIFIRDDQQQVVGCLCVNYDITELLMAKNILGNFTALTKKETNNSSSQSENFAKNVDEVLTNLIEQAKAQVDKPIPFLTKEDKLKIIEYLEQRGAFTITKSVDIVAEDLKVSKYTIYNYLKEIKAAD</sequence>
<protein>
    <submittedName>
        <fullName evidence="3">Predicted transcriptional regulator YheO, contains PAS and DNA-binding HTH domains</fullName>
    </submittedName>
</protein>